<keyword evidence="2 7" id="KW-0819">tRNA processing</keyword>
<name>A0A9D7SZC2_9BACT</name>
<accession>A0A9D7SZC2</accession>
<dbReference type="GO" id="GO:0001682">
    <property type="term" value="P:tRNA 5'-leader removal"/>
    <property type="evidence" value="ECO:0007669"/>
    <property type="project" value="UniProtKB-UniRule"/>
</dbReference>
<dbReference type="EC" id="3.1.26.5" evidence="7"/>
<dbReference type="PANTHER" id="PTHR33992">
    <property type="entry name" value="RIBONUCLEASE P PROTEIN COMPONENT"/>
    <property type="match status" value="1"/>
</dbReference>
<evidence type="ECO:0000256" key="4">
    <source>
        <dbReference type="ARBA" id="ARBA00022759"/>
    </source>
</evidence>
<gene>
    <name evidence="7" type="primary">rnpA</name>
    <name evidence="8" type="ORF">IPP15_21705</name>
</gene>
<dbReference type="AlphaFoldDB" id="A0A9D7SZC2"/>
<reference evidence="8 9" key="1">
    <citation type="submission" date="2020-10" db="EMBL/GenBank/DDBJ databases">
        <title>Connecting structure to function with the recovery of over 1000 high-quality activated sludge metagenome-assembled genomes encoding full-length rRNA genes using long-read sequencing.</title>
        <authorList>
            <person name="Singleton C.M."/>
            <person name="Petriglieri F."/>
            <person name="Kristensen J.M."/>
            <person name="Kirkegaard R.H."/>
            <person name="Michaelsen T.Y."/>
            <person name="Andersen M.H."/>
            <person name="Karst S.M."/>
            <person name="Dueholm M.S."/>
            <person name="Nielsen P.H."/>
            <person name="Albertsen M."/>
        </authorList>
    </citation>
    <scope>NUCLEOTIDE SEQUENCE [LARGE SCALE GENOMIC DNA]</scope>
    <source>
        <strain evidence="8">Ribe_18-Q3-R11-54_MAXAC.273</strain>
    </source>
</reference>
<evidence type="ECO:0000256" key="6">
    <source>
        <dbReference type="ARBA" id="ARBA00022884"/>
    </source>
</evidence>
<dbReference type="GO" id="GO:0004526">
    <property type="term" value="F:ribonuclease P activity"/>
    <property type="evidence" value="ECO:0007669"/>
    <property type="project" value="UniProtKB-UniRule"/>
</dbReference>
<dbReference type="PROSITE" id="PS00648">
    <property type="entry name" value="RIBONUCLEASE_P"/>
    <property type="match status" value="1"/>
</dbReference>
<keyword evidence="5 7" id="KW-0378">Hydrolase</keyword>
<sequence>MKRFTLSKQERLSSRKEIEILFLEGQSLTKYPVRLVWREAICPTPGEAPLRMMFSVSKKKFPKAVDRNRAKRLMKEGYRLLKPEIISTIAGQKYFHLGLIYTGSELLDFVTIQKSISIALERWMQKLQQETR</sequence>
<comment type="catalytic activity">
    <reaction evidence="7">
        <text>Endonucleolytic cleavage of RNA, removing 5'-extranucleotides from tRNA precursor.</text>
        <dbReference type="EC" id="3.1.26.5"/>
    </reaction>
</comment>
<dbReference type="PANTHER" id="PTHR33992:SF1">
    <property type="entry name" value="RIBONUCLEASE P PROTEIN COMPONENT"/>
    <property type="match status" value="1"/>
</dbReference>
<dbReference type="GO" id="GO:0042781">
    <property type="term" value="F:3'-tRNA processing endoribonuclease activity"/>
    <property type="evidence" value="ECO:0007669"/>
    <property type="project" value="TreeGrafter"/>
</dbReference>
<dbReference type="SUPFAM" id="SSF54211">
    <property type="entry name" value="Ribosomal protein S5 domain 2-like"/>
    <property type="match status" value="1"/>
</dbReference>
<dbReference type="Proteomes" id="UP000808337">
    <property type="component" value="Unassembled WGS sequence"/>
</dbReference>
<dbReference type="InterPro" id="IPR014721">
    <property type="entry name" value="Ribsml_uS5_D2-typ_fold_subgr"/>
</dbReference>
<dbReference type="InterPro" id="IPR020539">
    <property type="entry name" value="RNase_P_CS"/>
</dbReference>
<evidence type="ECO:0000256" key="7">
    <source>
        <dbReference type="HAMAP-Rule" id="MF_00227"/>
    </source>
</evidence>
<keyword evidence="3 7" id="KW-0540">Nuclease</keyword>
<proteinExistence type="inferred from homology"/>
<dbReference type="Gene3D" id="3.30.230.10">
    <property type="match status" value="1"/>
</dbReference>
<evidence type="ECO:0000313" key="9">
    <source>
        <dbReference type="Proteomes" id="UP000808337"/>
    </source>
</evidence>
<evidence type="ECO:0000256" key="2">
    <source>
        <dbReference type="ARBA" id="ARBA00022694"/>
    </source>
</evidence>
<dbReference type="Pfam" id="PF00825">
    <property type="entry name" value="Ribonuclease_P"/>
    <property type="match status" value="1"/>
</dbReference>
<protein>
    <recommendedName>
        <fullName evidence="7">Ribonuclease P protein component</fullName>
        <shortName evidence="7">RNase P protein</shortName>
        <shortName evidence="7">RNaseP protein</shortName>
        <ecNumber evidence="7">3.1.26.5</ecNumber>
    </recommendedName>
    <alternativeName>
        <fullName evidence="7">Protein C5</fullName>
    </alternativeName>
</protein>
<comment type="caution">
    <text evidence="8">The sequence shown here is derived from an EMBL/GenBank/DDBJ whole genome shotgun (WGS) entry which is preliminary data.</text>
</comment>
<comment type="function">
    <text evidence="1 7">RNaseP catalyzes the removal of the 5'-leader sequence from pre-tRNA to produce the mature 5'-terminus. It can also cleave other RNA substrates such as 4.5S RNA. The protein component plays an auxiliary but essential role in vivo by binding to the 5'-leader sequence and broadening the substrate specificity of the ribozyme.</text>
</comment>
<dbReference type="InterPro" id="IPR000100">
    <property type="entry name" value="RNase_P"/>
</dbReference>
<organism evidence="8 9">
    <name type="scientific">Candidatus Opimibacter skivensis</name>
    <dbReference type="NCBI Taxonomy" id="2982028"/>
    <lineage>
        <taxon>Bacteria</taxon>
        <taxon>Pseudomonadati</taxon>
        <taxon>Bacteroidota</taxon>
        <taxon>Saprospiria</taxon>
        <taxon>Saprospirales</taxon>
        <taxon>Saprospiraceae</taxon>
        <taxon>Candidatus Opimibacter</taxon>
    </lineage>
</organism>
<evidence type="ECO:0000256" key="5">
    <source>
        <dbReference type="ARBA" id="ARBA00022801"/>
    </source>
</evidence>
<dbReference type="GO" id="GO:0000049">
    <property type="term" value="F:tRNA binding"/>
    <property type="evidence" value="ECO:0007669"/>
    <property type="project" value="UniProtKB-UniRule"/>
</dbReference>
<evidence type="ECO:0000313" key="8">
    <source>
        <dbReference type="EMBL" id="MBK9984944.1"/>
    </source>
</evidence>
<dbReference type="InterPro" id="IPR020568">
    <property type="entry name" value="Ribosomal_Su5_D2-typ_SF"/>
</dbReference>
<comment type="similarity">
    <text evidence="7">Belongs to the RnpA family.</text>
</comment>
<keyword evidence="6 7" id="KW-0694">RNA-binding</keyword>
<keyword evidence="4 7" id="KW-0255">Endonuclease</keyword>
<comment type="subunit">
    <text evidence="7">Consists of a catalytic RNA component (M1 or rnpB) and a protein subunit.</text>
</comment>
<dbReference type="EMBL" id="JADKGY010000032">
    <property type="protein sequence ID" value="MBK9984944.1"/>
    <property type="molecule type" value="Genomic_DNA"/>
</dbReference>
<evidence type="ECO:0000256" key="3">
    <source>
        <dbReference type="ARBA" id="ARBA00022722"/>
    </source>
</evidence>
<dbReference type="HAMAP" id="MF_00227">
    <property type="entry name" value="RNase_P"/>
    <property type="match status" value="1"/>
</dbReference>
<dbReference type="GO" id="GO:0030677">
    <property type="term" value="C:ribonuclease P complex"/>
    <property type="evidence" value="ECO:0007669"/>
    <property type="project" value="TreeGrafter"/>
</dbReference>
<evidence type="ECO:0000256" key="1">
    <source>
        <dbReference type="ARBA" id="ARBA00002663"/>
    </source>
</evidence>